<feature type="coiled-coil region" evidence="1">
    <location>
        <begin position="302"/>
        <end position="347"/>
    </location>
</feature>
<reference evidence="4" key="1">
    <citation type="submission" date="2025-08" db="UniProtKB">
        <authorList>
            <consortium name="Ensembl"/>
        </authorList>
    </citation>
    <scope>IDENTIFICATION</scope>
</reference>
<feature type="transmembrane region" description="Helical" evidence="3">
    <location>
        <begin position="553"/>
        <end position="571"/>
    </location>
</feature>
<evidence type="ECO:0000313" key="5">
    <source>
        <dbReference type="Proteomes" id="UP000694569"/>
    </source>
</evidence>
<keyword evidence="3" id="KW-0812">Transmembrane</keyword>
<keyword evidence="3" id="KW-1133">Transmembrane helix</keyword>
<dbReference type="Ensembl" id="ENSLLET00000003980.1">
    <property type="protein sequence ID" value="ENSLLEP00000003803.1"/>
    <property type="gene ID" value="ENSLLEG00000002413.1"/>
</dbReference>
<feature type="compositionally biased region" description="Basic and acidic residues" evidence="2">
    <location>
        <begin position="91"/>
        <end position="121"/>
    </location>
</feature>
<dbReference type="PANTHER" id="PTHR15715:SF21">
    <property type="entry name" value="TRAF3-INTERACTING JNK-ACTIVATING MODULATOR"/>
    <property type="match status" value="1"/>
</dbReference>
<keyword evidence="1" id="KW-0175">Coiled coil</keyword>
<feature type="region of interest" description="Disordered" evidence="2">
    <location>
        <begin position="79"/>
        <end position="157"/>
    </location>
</feature>
<dbReference type="GeneTree" id="ENSGT00940000160260"/>
<dbReference type="InterPro" id="IPR051176">
    <property type="entry name" value="Cent_Immune-Sig_Mod"/>
</dbReference>
<organism evidence="4 5">
    <name type="scientific">Leptobrachium leishanense</name>
    <name type="common">Leishan spiny toad</name>
    <dbReference type="NCBI Taxonomy" id="445787"/>
    <lineage>
        <taxon>Eukaryota</taxon>
        <taxon>Metazoa</taxon>
        <taxon>Chordata</taxon>
        <taxon>Craniata</taxon>
        <taxon>Vertebrata</taxon>
        <taxon>Euteleostomi</taxon>
        <taxon>Amphibia</taxon>
        <taxon>Batrachia</taxon>
        <taxon>Anura</taxon>
        <taxon>Pelobatoidea</taxon>
        <taxon>Megophryidae</taxon>
        <taxon>Leptobrachium</taxon>
    </lineage>
</organism>
<evidence type="ECO:0000313" key="4">
    <source>
        <dbReference type="Ensembl" id="ENSLLEP00000003803.1"/>
    </source>
</evidence>
<keyword evidence="5" id="KW-1185">Reference proteome</keyword>
<evidence type="ECO:0000256" key="1">
    <source>
        <dbReference type="SAM" id="Coils"/>
    </source>
</evidence>
<name>A0A8C5LX32_9ANUR</name>
<feature type="coiled-coil region" evidence="1">
    <location>
        <begin position="393"/>
        <end position="462"/>
    </location>
</feature>
<feature type="coiled-coil region" evidence="1">
    <location>
        <begin position="227"/>
        <end position="261"/>
    </location>
</feature>
<dbReference type="AlphaFoldDB" id="A0A8C5LX32"/>
<proteinExistence type="predicted"/>
<dbReference type="CDD" id="cd21912">
    <property type="entry name" value="CC1_T3JAM"/>
    <property type="match status" value="1"/>
</dbReference>
<evidence type="ECO:0000256" key="3">
    <source>
        <dbReference type="SAM" id="Phobius"/>
    </source>
</evidence>
<dbReference type="OrthoDB" id="8886722at2759"/>
<accession>A0A8C5LX32</accession>
<keyword evidence="3" id="KW-0472">Membrane</keyword>
<dbReference type="Proteomes" id="UP000694569">
    <property type="component" value="Unplaced"/>
</dbReference>
<sequence length="580" mass="68064">MIFFLMFSGVGKRQDDWLPLGLSRDPEDLRVDWFHFVILAMVTRAVKSPTCHKNLQDSFEDKHERRLEYHEILRSRHNVTSCRQDSPNWGREQEKLDKSPRQQEFFKRRHLHLEDSGDKHLKSPPKHQRYIKLSPLKQSLSSKDLKKSQEDSSGNPFSWHHKLSFAGPSDIKTFLPDMWNHSYPCEASLGAIKKEHTSTRERGVQTIHDPPKLCVMRESSQQTDCSVAVLNEELLELSDYLKEALQREQKLKKKLSILQELLNILIQTSEKTWKVQVNEDILKCKVTKLENQLFLYSQNIPKTKVKKILLEMEEQKQRYEEKAVEFLQKLTEDRMDAERHLQSTQMSLVVSGDECELWKEEFEKLKKDWSEVTSENCELRNELHVLQSKLQWVETQDSQLQQIQNRLQSVEIESMDLQSQNDQLQEDNDLQKQQLNSMEVRLRNAEEQKLAMQLKIHDLQKEMLSLSQKTIQSVVPNSKNTPLNHSTDEDPTSEQLHLVTEKLIAKENELSRLKSEMESLAVEYKSCKDTLQLCRENLKGIPKQKLKSRTSCWVPVFVLFVAVLTMVIISSKMEYFSLRP</sequence>
<evidence type="ECO:0000256" key="2">
    <source>
        <dbReference type="SAM" id="MobiDB-lite"/>
    </source>
</evidence>
<feature type="coiled-coil region" evidence="1">
    <location>
        <begin position="496"/>
        <end position="530"/>
    </location>
</feature>
<dbReference type="PANTHER" id="PTHR15715">
    <property type="entry name" value="CENTROSOMAL PROTEIN OF 170 KDA"/>
    <property type="match status" value="1"/>
</dbReference>
<gene>
    <name evidence="4" type="primary">TRAF3IP3</name>
</gene>
<protein>
    <submittedName>
        <fullName evidence="4">TRAF3 interacting protein 3</fullName>
    </submittedName>
</protein>
<reference evidence="4" key="2">
    <citation type="submission" date="2025-09" db="UniProtKB">
        <authorList>
            <consortium name="Ensembl"/>
        </authorList>
    </citation>
    <scope>IDENTIFICATION</scope>
</reference>
<feature type="compositionally biased region" description="Low complexity" evidence="2">
    <location>
        <begin position="132"/>
        <end position="142"/>
    </location>
</feature>